<dbReference type="RefSeq" id="WP_016340301.1">
    <property type="nucleotide sequence ID" value="NC_021284.1"/>
</dbReference>
<name>R4UHP8_9MOLU</name>
<dbReference type="GO" id="GO:0022857">
    <property type="term" value="F:transmembrane transporter activity"/>
    <property type="evidence" value="ECO:0007669"/>
    <property type="project" value="InterPro"/>
</dbReference>
<dbReference type="EMBL" id="CP005078">
    <property type="protein sequence ID" value="AGM25640.1"/>
    <property type="molecule type" value="Genomic_DNA"/>
</dbReference>
<feature type="transmembrane region" description="Helical" evidence="7">
    <location>
        <begin position="301"/>
        <end position="325"/>
    </location>
</feature>
<feature type="transmembrane region" description="Helical" evidence="7">
    <location>
        <begin position="31"/>
        <end position="52"/>
    </location>
</feature>
<evidence type="ECO:0000256" key="2">
    <source>
        <dbReference type="ARBA" id="ARBA00022475"/>
    </source>
</evidence>
<dbReference type="CDD" id="cd06580">
    <property type="entry name" value="TM_PBP1_transp_TpRbsC_like"/>
    <property type="match status" value="1"/>
</dbReference>
<evidence type="ECO:0000256" key="1">
    <source>
        <dbReference type="ARBA" id="ARBA00004651"/>
    </source>
</evidence>
<keyword evidence="5 7" id="KW-0472">Membrane</keyword>
<organism evidence="8 9">
    <name type="scientific">Spiroplasma syrphidicola EA-1</name>
    <dbReference type="NCBI Taxonomy" id="1276229"/>
    <lineage>
        <taxon>Bacteria</taxon>
        <taxon>Bacillati</taxon>
        <taxon>Mycoplasmatota</taxon>
        <taxon>Mollicutes</taxon>
        <taxon>Entomoplasmatales</taxon>
        <taxon>Spiroplasmataceae</taxon>
        <taxon>Spiroplasma</taxon>
    </lineage>
</organism>
<feature type="transmembrane region" description="Helical" evidence="7">
    <location>
        <begin position="259"/>
        <end position="281"/>
    </location>
</feature>
<keyword evidence="6" id="KW-0175">Coiled coil</keyword>
<evidence type="ECO:0000256" key="4">
    <source>
        <dbReference type="ARBA" id="ARBA00022989"/>
    </source>
</evidence>
<feature type="transmembrane region" description="Helical" evidence="7">
    <location>
        <begin position="161"/>
        <end position="179"/>
    </location>
</feature>
<dbReference type="GO" id="GO:0005886">
    <property type="term" value="C:plasma membrane"/>
    <property type="evidence" value="ECO:0007669"/>
    <property type="project" value="UniProtKB-SubCell"/>
</dbReference>
<sequence length="720" mass="81955">MGNIVKNKTWLVTQKTRIFFRSNEFKNKMNIVKASLCAILVGFLLSFIIIGINGSNPFLFFQYVFKLAFHPLLQNTTLTYWAIYIVAGLAVAVGFKAGLFNIGIPGQMLLAGSMSIVLGLKNPAISQGAGVVGALAISILVGAGLAAIAGMLKAFFNIHEVVSTIMLNWIVWYVMKWMFMDLNNGLWNANNNSSIDITTAAPNFNLAINEQTWIIPMIIAVILLVGVIFMMNYTVLGFRIKAVGKSKTASLYAGTNIKAYTIASMAISGGIAGILGMIYYMTESTVIQFSTDALPVIGFDAIAVALVAFTNALSVVPIALLWAIIKTAAMQATQLPQFQMSKEMGQLIFGLIIYMTAISAVFIYFKPILWLRRWLNIQRNPEFKAEDQDYQKEIKNNKLKIKAINKDYRVKLRELKQAKDKEAIIALREKTNEKLTTLVGQNTTLKISRKFFVDTKYKAAANLGKRRIRTQYNKAIFSSIALAMDQYVQFKNQYYLKKNEVSIFKQKHAKKMRELKGKMHEEIKALSKAYKKDYLVEQTLLQSSYANLLSRHSDEILALKEQNYHLFDEIQQKYGNDYQKFVLEEKKATKAIEEQIKALKEQQKREVVAFKQEYRIKRQELRQKLWKARKANQHDEELKTQISKIVETAMVEIAEAQMRYLEELIVLKNSNRANQKKYAQEYNANVTLIINAVKEDNVILRQELLRKKSQYHNKTLKGGK</sequence>
<proteinExistence type="predicted"/>
<dbReference type="OrthoDB" id="45037at2"/>
<dbReference type="AlphaFoldDB" id="R4UHP8"/>
<keyword evidence="3 7" id="KW-0812">Transmembrane</keyword>
<feature type="transmembrane region" description="Helical" evidence="7">
    <location>
        <begin position="346"/>
        <end position="365"/>
    </location>
</feature>
<evidence type="ECO:0000256" key="5">
    <source>
        <dbReference type="ARBA" id="ARBA00023136"/>
    </source>
</evidence>
<dbReference type="KEGG" id="ssyr:SSYRP_v1c00440"/>
<dbReference type="InterPro" id="IPR001851">
    <property type="entry name" value="ABC_transp_permease"/>
</dbReference>
<dbReference type="Proteomes" id="UP000013963">
    <property type="component" value="Chromosome"/>
</dbReference>
<comment type="subcellular location">
    <subcellularLocation>
        <location evidence="1">Cell membrane</location>
        <topology evidence="1">Multi-pass membrane protein</topology>
    </subcellularLocation>
</comment>
<reference evidence="8 9" key="1">
    <citation type="journal article" date="2013" name="Genome Biol. Evol.">
        <title>Complete genomes of two dipteran-associated spiroplasmas provided insights into the origin, dynamics, and impacts of viral invasion in spiroplasma.</title>
        <authorList>
            <person name="Ku C."/>
            <person name="Lo W.S."/>
            <person name="Chen L.L."/>
            <person name="Kuo C.H."/>
        </authorList>
    </citation>
    <scope>NUCLEOTIDE SEQUENCE [LARGE SCALE GENOMIC DNA]</scope>
    <source>
        <strain evidence="8">EA-1</strain>
    </source>
</reference>
<evidence type="ECO:0000313" key="9">
    <source>
        <dbReference type="Proteomes" id="UP000013963"/>
    </source>
</evidence>
<accession>R4UHP8</accession>
<dbReference type="PANTHER" id="PTHR47089">
    <property type="entry name" value="ABC TRANSPORTER, PERMEASE PROTEIN"/>
    <property type="match status" value="1"/>
</dbReference>
<evidence type="ECO:0000256" key="7">
    <source>
        <dbReference type="SAM" id="Phobius"/>
    </source>
</evidence>
<dbReference type="PANTHER" id="PTHR47089:SF1">
    <property type="entry name" value="GUANOSINE ABC TRANSPORTER PERMEASE PROTEIN NUPP"/>
    <property type="match status" value="1"/>
</dbReference>
<dbReference type="HOGENOM" id="CLU_023404_0_0_14"/>
<dbReference type="eggNOG" id="COG0419">
    <property type="taxonomic scope" value="Bacteria"/>
</dbReference>
<feature type="transmembrane region" description="Helical" evidence="7">
    <location>
        <begin position="72"/>
        <end position="92"/>
    </location>
</feature>
<evidence type="ECO:0000313" key="8">
    <source>
        <dbReference type="EMBL" id="AGM25640.1"/>
    </source>
</evidence>
<keyword evidence="9" id="KW-1185">Reference proteome</keyword>
<protein>
    <submittedName>
        <fullName evidence="8">Ribose/galactose ABC transporter permease</fullName>
    </submittedName>
</protein>
<keyword evidence="2" id="KW-1003">Cell membrane</keyword>
<feature type="transmembrane region" description="Helical" evidence="7">
    <location>
        <begin position="99"/>
        <end position="118"/>
    </location>
</feature>
<feature type="transmembrane region" description="Helical" evidence="7">
    <location>
        <begin position="124"/>
        <end position="149"/>
    </location>
</feature>
<evidence type="ECO:0000256" key="3">
    <source>
        <dbReference type="ARBA" id="ARBA00022692"/>
    </source>
</evidence>
<evidence type="ECO:0000256" key="6">
    <source>
        <dbReference type="SAM" id="Coils"/>
    </source>
</evidence>
<dbReference type="STRING" id="1276229.SSYRP_v1c00440"/>
<feature type="transmembrane region" description="Helical" evidence="7">
    <location>
        <begin position="213"/>
        <end position="238"/>
    </location>
</feature>
<dbReference type="eggNOG" id="COG4603">
    <property type="taxonomic scope" value="Bacteria"/>
</dbReference>
<dbReference type="Pfam" id="PF02653">
    <property type="entry name" value="BPD_transp_2"/>
    <property type="match status" value="1"/>
</dbReference>
<feature type="coiled-coil region" evidence="6">
    <location>
        <begin position="582"/>
        <end position="631"/>
    </location>
</feature>
<dbReference type="PATRIC" id="fig|1276229.3.peg.44"/>
<keyword evidence="4 7" id="KW-1133">Transmembrane helix</keyword>
<gene>
    <name evidence="8" type="ORF">SSYRP_v1c00440</name>
</gene>